<evidence type="ECO:0000313" key="1">
    <source>
        <dbReference type="EMBL" id="KAI0056978.1"/>
    </source>
</evidence>
<evidence type="ECO:0000313" key="2">
    <source>
        <dbReference type="Proteomes" id="UP000814140"/>
    </source>
</evidence>
<reference evidence="1" key="1">
    <citation type="submission" date="2021-03" db="EMBL/GenBank/DDBJ databases">
        <authorList>
            <consortium name="DOE Joint Genome Institute"/>
            <person name="Ahrendt S."/>
            <person name="Looney B.P."/>
            <person name="Miyauchi S."/>
            <person name="Morin E."/>
            <person name="Drula E."/>
            <person name="Courty P.E."/>
            <person name="Chicoki N."/>
            <person name="Fauchery L."/>
            <person name="Kohler A."/>
            <person name="Kuo A."/>
            <person name="Labutti K."/>
            <person name="Pangilinan J."/>
            <person name="Lipzen A."/>
            <person name="Riley R."/>
            <person name="Andreopoulos W."/>
            <person name="He G."/>
            <person name="Johnson J."/>
            <person name="Barry K.W."/>
            <person name="Grigoriev I.V."/>
            <person name="Nagy L."/>
            <person name="Hibbett D."/>
            <person name="Henrissat B."/>
            <person name="Matheny P.B."/>
            <person name="Labbe J."/>
            <person name="Martin F."/>
        </authorList>
    </citation>
    <scope>NUCLEOTIDE SEQUENCE</scope>
    <source>
        <strain evidence="1">HHB10654</strain>
    </source>
</reference>
<proteinExistence type="predicted"/>
<dbReference type="Proteomes" id="UP000814140">
    <property type="component" value="Unassembled WGS sequence"/>
</dbReference>
<reference evidence="1" key="2">
    <citation type="journal article" date="2022" name="New Phytol.">
        <title>Evolutionary transition to the ectomycorrhizal habit in the genomes of a hyperdiverse lineage of mushroom-forming fungi.</title>
        <authorList>
            <person name="Looney B."/>
            <person name="Miyauchi S."/>
            <person name="Morin E."/>
            <person name="Drula E."/>
            <person name="Courty P.E."/>
            <person name="Kohler A."/>
            <person name="Kuo A."/>
            <person name="LaButti K."/>
            <person name="Pangilinan J."/>
            <person name="Lipzen A."/>
            <person name="Riley R."/>
            <person name="Andreopoulos W."/>
            <person name="He G."/>
            <person name="Johnson J."/>
            <person name="Nolan M."/>
            <person name="Tritt A."/>
            <person name="Barry K.W."/>
            <person name="Grigoriev I.V."/>
            <person name="Nagy L.G."/>
            <person name="Hibbett D."/>
            <person name="Henrissat B."/>
            <person name="Matheny P.B."/>
            <person name="Labbe J."/>
            <person name="Martin F.M."/>
        </authorList>
    </citation>
    <scope>NUCLEOTIDE SEQUENCE</scope>
    <source>
        <strain evidence="1">HHB10654</strain>
    </source>
</reference>
<keyword evidence="2" id="KW-1185">Reference proteome</keyword>
<organism evidence="1 2">
    <name type="scientific">Artomyces pyxidatus</name>
    <dbReference type="NCBI Taxonomy" id="48021"/>
    <lineage>
        <taxon>Eukaryota</taxon>
        <taxon>Fungi</taxon>
        <taxon>Dikarya</taxon>
        <taxon>Basidiomycota</taxon>
        <taxon>Agaricomycotina</taxon>
        <taxon>Agaricomycetes</taxon>
        <taxon>Russulales</taxon>
        <taxon>Auriscalpiaceae</taxon>
        <taxon>Artomyces</taxon>
    </lineage>
</organism>
<gene>
    <name evidence="1" type="ORF">BV25DRAFT_1813106</name>
</gene>
<name>A0ACB8SM75_9AGAM</name>
<protein>
    <submittedName>
        <fullName evidence="1">MFS general substrate transporter</fullName>
    </submittedName>
</protein>
<accession>A0ACB8SM75</accession>
<sequence length="432" mass="46136">MSTTGSADDIHSLEKAAAQSDARAIEAIENEIPDGGLAAWLVVLGGFCLSFATFGYVVSWGTFQEYYQAVALRERSASDMYVLPHGFAAPAKYALIFLPGLLTGRLFDLGFFRWSLLSSTALYIASNFLIAQCTRYWHFVLCQGLALGLSAGWIYIPCIAVVSHWFQKNRPIAFSVIAFGSSVGGVVIPIVFRQLLPQIGFRWTVRVIAFVNLACFLVANVTMRARLPPKGGKAGIDFRSFLSTAYVLYVLATFFSFLGLYSLLTFISVYAVSLSIDASLAFYLVSVANATSAAGRLLAGVLAVRFGALNVMALFTAGAAATTYAWPFVHSRGGFVALVCVYGVTSGAFVSLFPVPVAQLGATHDVGVRTGVQMTVMALGALGGPPISGAILQHTGSFVRVGEYAGTMIVVSVVLMVLARWARLGRLVGGKF</sequence>
<comment type="caution">
    <text evidence="1">The sequence shown here is derived from an EMBL/GenBank/DDBJ whole genome shotgun (WGS) entry which is preliminary data.</text>
</comment>
<dbReference type="EMBL" id="MU277254">
    <property type="protein sequence ID" value="KAI0056978.1"/>
    <property type="molecule type" value="Genomic_DNA"/>
</dbReference>